<protein>
    <submittedName>
        <fullName evidence="1">Uncharacterized protein</fullName>
    </submittedName>
</protein>
<reference evidence="1" key="1">
    <citation type="journal article" date="2023" name="PLoS Negl. Trop. Dis.">
        <title>A genome sequence for Biomphalaria pfeifferi, the major vector snail for the human-infecting parasite Schistosoma mansoni.</title>
        <authorList>
            <person name="Bu L."/>
            <person name="Lu L."/>
            <person name="Laidemitt M.R."/>
            <person name="Zhang S.M."/>
            <person name="Mutuku M."/>
            <person name="Mkoji G."/>
            <person name="Steinauer M."/>
            <person name="Loker E.S."/>
        </authorList>
    </citation>
    <scope>NUCLEOTIDE SEQUENCE</scope>
    <source>
        <strain evidence="1">KasaAsao</strain>
    </source>
</reference>
<dbReference type="EMBL" id="JASAOG010000019">
    <property type="protein sequence ID" value="KAK0063954.1"/>
    <property type="molecule type" value="Genomic_DNA"/>
</dbReference>
<sequence length="109" mass="12020">MRLCLEVLQSTAKKTVSRSPEKYFQIECASEVLQSTAKETVSRSPAKCCQRDCVLKSYKALPKKLSPSPAKCCQKNCVSKSCKVLSKIPCLEVLQSAAEETVSRSPAQY</sequence>
<name>A0AAD8C209_BIOPF</name>
<dbReference type="AlphaFoldDB" id="A0AAD8C209"/>
<evidence type="ECO:0000313" key="2">
    <source>
        <dbReference type="Proteomes" id="UP001233172"/>
    </source>
</evidence>
<comment type="caution">
    <text evidence="1">The sequence shown here is derived from an EMBL/GenBank/DDBJ whole genome shotgun (WGS) entry which is preliminary data.</text>
</comment>
<evidence type="ECO:0000313" key="1">
    <source>
        <dbReference type="EMBL" id="KAK0063954.1"/>
    </source>
</evidence>
<gene>
    <name evidence="1" type="ORF">Bpfe_006639</name>
</gene>
<organism evidence="1 2">
    <name type="scientific">Biomphalaria pfeifferi</name>
    <name type="common">Bloodfluke planorb</name>
    <name type="synonym">Freshwater snail</name>
    <dbReference type="NCBI Taxonomy" id="112525"/>
    <lineage>
        <taxon>Eukaryota</taxon>
        <taxon>Metazoa</taxon>
        <taxon>Spiralia</taxon>
        <taxon>Lophotrochozoa</taxon>
        <taxon>Mollusca</taxon>
        <taxon>Gastropoda</taxon>
        <taxon>Heterobranchia</taxon>
        <taxon>Euthyneura</taxon>
        <taxon>Panpulmonata</taxon>
        <taxon>Hygrophila</taxon>
        <taxon>Lymnaeoidea</taxon>
        <taxon>Planorbidae</taxon>
        <taxon>Biomphalaria</taxon>
    </lineage>
</organism>
<reference evidence="1" key="2">
    <citation type="submission" date="2023-04" db="EMBL/GenBank/DDBJ databases">
        <authorList>
            <person name="Bu L."/>
            <person name="Lu L."/>
            <person name="Laidemitt M.R."/>
            <person name="Zhang S.M."/>
            <person name="Mutuku M."/>
            <person name="Mkoji G."/>
            <person name="Steinauer M."/>
            <person name="Loker E.S."/>
        </authorList>
    </citation>
    <scope>NUCLEOTIDE SEQUENCE</scope>
    <source>
        <strain evidence="1">KasaAsao</strain>
        <tissue evidence="1">Whole Snail</tissue>
    </source>
</reference>
<accession>A0AAD8C209</accession>
<dbReference type="Proteomes" id="UP001233172">
    <property type="component" value="Unassembled WGS sequence"/>
</dbReference>
<proteinExistence type="predicted"/>
<keyword evidence="2" id="KW-1185">Reference proteome</keyword>